<dbReference type="Proteomes" id="UP000292003">
    <property type="component" value="Unassembled WGS sequence"/>
</dbReference>
<keyword evidence="1" id="KW-1133">Transmembrane helix</keyword>
<accession>A0A4V2EMA3</accession>
<name>A0A4V2EMA3_9PSEU</name>
<dbReference type="OrthoDB" id="3698055at2"/>
<comment type="caution">
    <text evidence="2">The sequence shown here is derived from an EMBL/GenBank/DDBJ whole genome shotgun (WGS) entry which is preliminary data.</text>
</comment>
<keyword evidence="1" id="KW-0812">Transmembrane</keyword>
<reference evidence="2 3" key="1">
    <citation type="submission" date="2019-02" db="EMBL/GenBank/DDBJ databases">
        <title>Draft genome sequence of Amycolatopsis sp. 8-3EHSu isolated from roots of Suaeda maritima.</title>
        <authorList>
            <person name="Duangmal K."/>
            <person name="Chantavorakit T."/>
        </authorList>
    </citation>
    <scope>NUCLEOTIDE SEQUENCE [LARGE SCALE GENOMIC DNA]</scope>
    <source>
        <strain evidence="2 3">8-3EHSu</strain>
    </source>
</reference>
<evidence type="ECO:0000313" key="3">
    <source>
        <dbReference type="Proteomes" id="UP000292003"/>
    </source>
</evidence>
<evidence type="ECO:0000256" key="1">
    <source>
        <dbReference type="SAM" id="Phobius"/>
    </source>
</evidence>
<keyword evidence="3" id="KW-1185">Reference proteome</keyword>
<organism evidence="2 3">
    <name type="scientific">Amycolatopsis suaedae</name>
    <dbReference type="NCBI Taxonomy" id="2510978"/>
    <lineage>
        <taxon>Bacteria</taxon>
        <taxon>Bacillati</taxon>
        <taxon>Actinomycetota</taxon>
        <taxon>Actinomycetes</taxon>
        <taxon>Pseudonocardiales</taxon>
        <taxon>Pseudonocardiaceae</taxon>
        <taxon>Amycolatopsis</taxon>
    </lineage>
</organism>
<gene>
    <name evidence="2" type="ORF">EWH70_10380</name>
</gene>
<sequence length="66" mass="6761">MAKQKIPGLETSRGILSKLIGVAVLIALVVLVVKYPSDAASWAKGIGSTVADGIDGFVAFFRGIGS</sequence>
<dbReference type="RefSeq" id="WP_130475077.1">
    <property type="nucleotide sequence ID" value="NZ_SFCC01000004.1"/>
</dbReference>
<keyword evidence="1" id="KW-0472">Membrane</keyword>
<protein>
    <submittedName>
        <fullName evidence="2">Uncharacterized protein</fullName>
    </submittedName>
</protein>
<feature type="transmembrane region" description="Helical" evidence="1">
    <location>
        <begin position="15"/>
        <end position="33"/>
    </location>
</feature>
<evidence type="ECO:0000313" key="2">
    <source>
        <dbReference type="EMBL" id="RZQ64365.1"/>
    </source>
</evidence>
<proteinExistence type="predicted"/>
<dbReference type="AlphaFoldDB" id="A0A4V2EMA3"/>
<dbReference type="EMBL" id="SFCC01000004">
    <property type="protein sequence ID" value="RZQ64365.1"/>
    <property type="molecule type" value="Genomic_DNA"/>
</dbReference>